<evidence type="ECO:0000256" key="2">
    <source>
        <dbReference type="ARBA" id="ARBA00006459"/>
    </source>
</evidence>
<evidence type="ECO:0000256" key="6">
    <source>
        <dbReference type="ARBA" id="ARBA00023136"/>
    </source>
</evidence>
<keyword evidence="3" id="KW-0813">Transport</keyword>
<name>A0AAD9MSB8_9ANNE</name>
<evidence type="ECO:0000256" key="5">
    <source>
        <dbReference type="ARBA" id="ARBA00022989"/>
    </source>
</evidence>
<keyword evidence="6 9" id="KW-0472">Membrane</keyword>
<feature type="compositionally biased region" description="Polar residues" evidence="8">
    <location>
        <begin position="186"/>
        <end position="202"/>
    </location>
</feature>
<evidence type="ECO:0000256" key="8">
    <source>
        <dbReference type="SAM" id="MobiDB-lite"/>
    </source>
</evidence>
<dbReference type="GO" id="GO:0005886">
    <property type="term" value="C:plasma membrane"/>
    <property type="evidence" value="ECO:0007669"/>
    <property type="project" value="TreeGrafter"/>
</dbReference>
<dbReference type="Pfam" id="PF00209">
    <property type="entry name" value="SNF"/>
    <property type="match status" value="1"/>
</dbReference>
<proteinExistence type="inferred from homology"/>
<organism evidence="10 11">
    <name type="scientific">Paralvinella palmiformis</name>
    <dbReference type="NCBI Taxonomy" id="53620"/>
    <lineage>
        <taxon>Eukaryota</taxon>
        <taxon>Metazoa</taxon>
        <taxon>Spiralia</taxon>
        <taxon>Lophotrochozoa</taxon>
        <taxon>Annelida</taxon>
        <taxon>Polychaeta</taxon>
        <taxon>Sedentaria</taxon>
        <taxon>Canalipalpata</taxon>
        <taxon>Terebellida</taxon>
        <taxon>Terebelliformia</taxon>
        <taxon>Alvinellidae</taxon>
        <taxon>Paralvinella</taxon>
    </lineage>
</organism>
<evidence type="ECO:0000313" key="11">
    <source>
        <dbReference type="Proteomes" id="UP001208570"/>
    </source>
</evidence>
<gene>
    <name evidence="10" type="ORF">LSH36_1002g00015</name>
</gene>
<dbReference type="Proteomes" id="UP001208570">
    <property type="component" value="Unassembled WGS sequence"/>
</dbReference>
<dbReference type="AlphaFoldDB" id="A0AAD9MSB8"/>
<dbReference type="GO" id="GO:0005283">
    <property type="term" value="F:amino acid:sodium symporter activity"/>
    <property type="evidence" value="ECO:0007669"/>
    <property type="project" value="TreeGrafter"/>
</dbReference>
<keyword evidence="5 9" id="KW-1133">Transmembrane helix</keyword>
<dbReference type="PANTHER" id="PTHR11616:SF321">
    <property type="entry name" value="SODIUM-DEPENDENT NUTRIENT AMINO ACID TRANSPORTER 1-RELATED"/>
    <property type="match status" value="1"/>
</dbReference>
<evidence type="ECO:0000256" key="9">
    <source>
        <dbReference type="SAM" id="Phobius"/>
    </source>
</evidence>
<feature type="transmembrane region" description="Helical" evidence="9">
    <location>
        <begin position="104"/>
        <end position="129"/>
    </location>
</feature>
<keyword evidence="11" id="KW-1185">Reference proteome</keyword>
<feature type="transmembrane region" description="Helical" evidence="9">
    <location>
        <begin position="29"/>
        <end position="50"/>
    </location>
</feature>
<dbReference type="InterPro" id="IPR037272">
    <property type="entry name" value="SNS_sf"/>
</dbReference>
<dbReference type="PRINTS" id="PR00176">
    <property type="entry name" value="NANEUSMPORT"/>
</dbReference>
<dbReference type="EMBL" id="JAODUP010001002">
    <property type="protein sequence ID" value="KAK2142031.1"/>
    <property type="molecule type" value="Genomic_DNA"/>
</dbReference>
<comment type="subcellular location">
    <subcellularLocation>
        <location evidence="1">Membrane</location>
        <topology evidence="1">Multi-pass membrane protein</topology>
    </subcellularLocation>
</comment>
<comment type="similarity">
    <text evidence="2">Belongs to the sodium:neurotransmitter symporter (SNF) (TC 2.A.22) family.</text>
</comment>
<protein>
    <submittedName>
        <fullName evidence="10">Uncharacterized protein</fullName>
    </submittedName>
</protein>
<feature type="region of interest" description="Disordered" evidence="8">
    <location>
        <begin position="181"/>
        <end position="202"/>
    </location>
</feature>
<accession>A0AAD9MSB8</accession>
<evidence type="ECO:0000313" key="10">
    <source>
        <dbReference type="EMBL" id="KAK2142031.1"/>
    </source>
</evidence>
<evidence type="ECO:0000256" key="7">
    <source>
        <dbReference type="ARBA" id="ARBA00023180"/>
    </source>
</evidence>
<dbReference type="PROSITE" id="PS50267">
    <property type="entry name" value="NA_NEUROTRAN_SYMP_3"/>
    <property type="match status" value="1"/>
</dbReference>
<keyword evidence="7" id="KW-0325">Glycoprotein</keyword>
<feature type="transmembrane region" description="Helical" evidence="9">
    <location>
        <begin position="70"/>
        <end position="92"/>
    </location>
</feature>
<sequence>MSRLPGFLSNVNNWLFQGGMHVLQLMDHYAAGFCVLIIAVVECVVINWIYKNEKFAANVKEMLGHKPARWWRICWQYISPLLLAAVLVYSLVDFTRAKYGSYEYPLWADGIGLCMTLASVLPIFVVAIYKLTRAPGSNIKEKWYAVTTPLIDSKDECVKSVTPNLTCRPINDIEDHAETEDEMKVQTHSLIENNSAEDTTKC</sequence>
<dbReference type="GO" id="GO:0089718">
    <property type="term" value="P:amino acid import across plasma membrane"/>
    <property type="evidence" value="ECO:0007669"/>
    <property type="project" value="TreeGrafter"/>
</dbReference>
<keyword evidence="4 9" id="KW-0812">Transmembrane</keyword>
<dbReference type="InterPro" id="IPR000175">
    <property type="entry name" value="Na/ntran_symport"/>
</dbReference>
<reference evidence="10" key="1">
    <citation type="journal article" date="2023" name="Mol. Biol. Evol.">
        <title>Third-Generation Sequencing Reveals the Adaptive Role of the Epigenome in Three Deep-Sea Polychaetes.</title>
        <authorList>
            <person name="Perez M."/>
            <person name="Aroh O."/>
            <person name="Sun Y."/>
            <person name="Lan Y."/>
            <person name="Juniper S.K."/>
            <person name="Young C.R."/>
            <person name="Angers B."/>
            <person name="Qian P.Y."/>
        </authorList>
    </citation>
    <scope>NUCLEOTIDE SEQUENCE</scope>
    <source>
        <strain evidence="10">P08H-3</strain>
    </source>
</reference>
<evidence type="ECO:0000256" key="4">
    <source>
        <dbReference type="ARBA" id="ARBA00022692"/>
    </source>
</evidence>
<evidence type="ECO:0000256" key="3">
    <source>
        <dbReference type="ARBA" id="ARBA00022448"/>
    </source>
</evidence>
<evidence type="ECO:0000256" key="1">
    <source>
        <dbReference type="ARBA" id="ARBA00004141"/>
    </source>
</evidence>
<comment type="caution">
    <text evidence="10">The sequence shown here is derived from an EMBL/GenBank/DDBJ whole genome shotgun (WGS) entry which is preliminary data.</text>
</comment>
<dbReference type="SUPFAM" id="SSF161070">
    <property type="entry name" value="SNF-like"/>
    <property type="match status" value="1"/>
</dbReference>
<dbReference type="PANTHER" id="PTHR11616">
    <property type="entry name" value="SODIUM/CHLORIDE DEPENDENT TRANSPORTER"/>
    <property type="match status" value="1"/>
</dbReference>